<evidence type="ECO:0000256" key="2">
    <source>
        <dbReference type="ARBA" id="ARBA00022448"/>
    </source>
</evidence>
<dbReference type="GO" id="GO:0046933">
    <property type="term" value="F:proton-transporting ATP synthase activity, rotational mechanism"/>
    <property type="evidence" value="ECO:0007669"/>
    <property type="project" value="UniProtKB-UniRule"/>
</dbReference>
<dbReference type="InterPro" id="IPR038495">
    <property type="entry name" value="ATPase_E_C"/>
</dbReference>
<dbReference type="AlphaFoldDB" id="A0A0S7WRQ0"/>
<dbReference type="Gene3D" id="3.30.2320.30">
    <property type="entry name" value="ATP synthase, E subunit, C-terminal"/>
    <property type="match status" value="1"/>
</dbReference>
<gene>
    <name evidence="4" type="primary">atpE</name>
    <name evidence="6" type="ORF">AMJ39_06600</name>
</gene>
<organism evidence="6 7">
    <name type="scientific">candidate division TA06 bacterium DG_24</name>
    <dbReference type="NCBI Taxonomy" id="1703770"/>
    <lineage>
        <taxon>Bacteria</taxon>
        <taxon>Bacteria division TA06</taxon>
    </lineage>
</organism>
<dbReference type="Gene3D" id="1.20.5.620">
    <property type="entry name" value="F1F0 ATP synthase subunit B, membrane domain"/>
    <property type="match status" value="1"/>
</dbReference>
<keyword evidence="5" id="KW-0175">Coiled coil</keyword>
<dbReference type="Pfam" id="PF01991">
    <property type="entry name" value="vATP-synt_E"/>
    <property type="match status" value="1"/>
</dbReference>
<evidence type="ECO:0000256" key="1">
    <source>
        <dbReference type="ARBA" id="ARBA00005901"/>
    </source>
</evidence>
<accession>A0A0S7WRQ0</accession>
<dbReference type="InterPro" id="IPR002842">
    <property type="entry name" value="ATPase_V1_Esu"/>
</dbReference>
<dbReference type="EMBL" id="LIZS01000037">
    <property type="protein sequence ID" value="KPJ52901.1"/>
    <property type="molecule type" value="Genomic_DNA"/>
</dbReference>
<dbReference type="STRING" id="1703770.AMJ39_06600"/>
<evidence type="ECO:0000256" key="4">
    <source>
        <dbReference type="HAMAP-Rule" id="MF_00311"/>
    </source>
</evidence>
<evidence type="ECO:0000256" key="5">
    <source>
        <dbReference type="SAM" id="Coils"/>
    </source>
</evidence>
<keyword evidence="3 4" id="KW-0406">Ion transport</keyword>
<feature type="coiled-coil region" evidence="5">
    <location>
        <begin position="26"/>
        <end position="60"/>
    </location>
</feature>
<dbReference type="GO" id="GO:0033178">
    <property type="term" value="C:proton-transporting two-sector ATPase complex, catalytic domain"/>
    <property type="evidence" value="ECO:0007669"/>
    <property type="project" value="InterPro"/>
</dbReference>
<comment type="caution">
    <text evidence="6">The sequence shown here is derived from an EMBL/GenBank/DDBJ whole genome shotgun (WGS) entry which is preliminary data.</text>
</comment>
<dbReference type="Proteomes" id="UP000052008">
    <property type="component" value="Unassembled WGS sequence"/>
</dbReference>
<keyword evidence="4" id="KW-0066">ATP synthesis</keyword>
<evidence type="ECO:0000313" key="7">
    <source>
        <dbReference type="Proteomes" id="UP000052008"/>
    </source>
</evidence>
<sequence>MGVEKVTTKIDADARSRAEEIIAEAKRRSEEILTTAREEIQQIEAETERLSQAAEREESERLIALATLEGRKEVLTKKRSLIEQAFERALDHLASQQKDAYQKMIRNILLRAVETGEEEIVTSSDDRSRIDDAFIKDLNKRLARNGKKGKITLSSETLPIRGGFLLRSGRKEIDCSLDSLLETVREELEVDVSELLFGQGG</sequence>
<dbReference type="HAMAP" id="MF_00311">
    <property type="entry name" value="ATP_synth_E_arch"/>
    <property type="match status" value="1"/>
</dbReference>
<keyword evidence="2 4" id="KW-0813">Transport</keyword>
<dbReference type="GO" id="GO:0042777">
    <property type="term" value="P:proton motive force-driven plasma membrane ATP synthesis"/>
    <property type="evidence" value="ECO:0007669"/>
    <property type="project" value="UniProtKB-UniRule"/>
</dbReference>
<comment type="similarity">
    <text evidence="1 4">Belongs to the V-ATPase E subunit family.</text>
</comment>
<reference evidence="6 7" key="1">
    <citation type="journal article" date="2015" name="Microbiome">
        <title>Genomic resolution of linkages in carbon, nitrogen, and sulfur cycling among widespread estuary sediment bacteria.</title>
        <authorList>
            <person name="Baker B.J."/>
            <person name="Lazar C.S."/>
            <person name="Teske A.P."/>
            <person name="Dick G.J."/>
        </authorList>
    </citation>
    <scope>NUCLEOTIDE SEQUENCE [LARGE SCALE GENOMIC DNA]</scope>
    <source>
        <strain evidence="6">DG_24</strain>
    </source>
</reference>
<dbReference type="GO" id="GO:0005524">
    <property type="term" value="F:ATP binding"/>
    <property type="evidence" value="ECO:0007669"/>
    <property type="project" value="UniProtKB-UniRule"/>
</dbReference>
<evidence type="ECO:0000313" key="6">
    <source>
        <dbReference type="EMBL" id="KPJ52901.1"/>
    </source>
</evidence>
<dbReference type="SUPFAM" id="SSF160527">
    <property type="entry name" value="V-type ATPase subunit E-like"/>
    <property type="match status" value="1"/>
</dbReference>
<protein>
    <recommendedName>
        <fullName evidence="4">V-type proton ATPase subunit E</fullName>
    </recommendedName>
    <alternativeName>
        <fullName evidence="4">V-ATPase subunit E</fullName>
    </alternativeName>
</protein>
<comment type="function">
    <text evidence="4">Produces ATP from ADP in the presence of a proton gradient across the membrane.</text>
</comment>
<proteinExistence type="inferred from homology"/>
<dbReference type="GO" id="GO:0046961">
    <property type="term" value="F:proton-transporting ATPase activity, rotational mechanism"/>
    <property type="evidence" value="ECO:0007669"/>
    <property type="project" value="InterPro"/>
</dbReference>
<evidence type="ECO:0000256" key="3">
    <source>
        <dbReference type="ARBA" id="ARBA00023065"/>
    </source>
</evidence>
<keyword evidence="4" id="KW-0375">Hydrogen ion transport</keyword>
<name>A0A0S7WRQ0_UNCT6</name>